<dbReference type="OrthoDB" id="10346362at2759"/>
<keyword evidence="1" id="KW-0472">Membrane</keyword>
<keyword evidence="1" id="KW-1133">Transmembrane helix</keyword>
<proteinExistence type="predicted"/>
<protein>
    <submittedName>
        <fullName evidence="2">Uncharacterized protein</fullName>
    </submittedName>
</protein>
<dbReference type="Proteomes" id="UP000014254">
    <property type="component" value="Unassembled WGS sequence"/>
</dbReference>
<sequence>MIPTVLAILIYQILAILAGEAISQTVTAIAYKRRDLDFKLMYAQSPLDLLTNYQRFDKKLRHKFAVILFACVAIALKFIPTIFTKLNSPGSIYLRYPGTPLVQQEAVSQYGWPSTMPIFNNFVSFLSNNSFQDMMLHYIEENLRQNTTQNSDGHWFRPQTNINRYEWNDRQTRRFRGFEILDGNNSIQTFMAFGDRRPKQALVGSGFSILNSRLPDSNIVDIRNSRTNGISMVATKSYLGVCYPVYDVILTISVPNIKLSEYKPSLLDANNTIYRPGMLSAGTLASSSVGVSIFSHNATHLTMGIKKSAHITLYSYEKVAVPPSNCSSEGRSNHTNNFIDLPYNGVLCDMMRAMNNHGNISAIQAVAQFSRSNYIIDMAYTHIRGLPHEKGDKIMIDYTMIQAFNVEGVLPDKKERLVAYESKKLQLEDPTEGPIAVNLSDNKIGLLLKELDPSYIDQQSIDYLVRMASMRVRWENGDYSDFYLTKALVIDAVETPTWWIITVILMTIAFLIPQATRLFVRRIPEYSKDLRTLLLLTLKHSSEFRGTSKAKNVGISVNELNNKADRVALLTVNDFPVSVGEKMDVSKVRLIDEGITYPTDKMDRYE</sequence>
<dbReference type="EMBL" id="KE123940">
    <property type="protein sequence ID" value="EPB89068.1"/>
    <property type="molecule type" value="Genomic_DNA"/>
</dbReference>
<accession>S2K1M3</accession>
<feature type="transmembrane region" description="Helical" evidence="1">
    <location>
        <begin position="498"/>
        <end position="520"/>
    </location>
</feature>
<keyword evidence="3" id="KW-1185">Reference proteome</keyword>
<dbReference type="VEuPathDB" id="FungiDB:HMPREF1544_04059"/>
<dbReference type="AlphaFoldDB" id="S2K1M3"/>
<feature type="transmembrane region" description="Helical" evidence="1">
    <location>
        <begin position="64"/>
        <end position="83"/>
    </location>
</feature>
<evidence type="ECO:0000313" key="3">
    <source>
        <dbReference type="Proteomes" id="UP000014254"/>
    </source>
</evidence>
<keyword evidence="1" id="KW-0812">Transmembrane</keyword>
<reference evidence="3" key="1">
    <citation type="submission" date="2013-05" db="EMBL/GenBank/DDBJ databases">
        <title>The Genome sequence of Mucor circinelloides f. circinelloides 1006PhL.</title>
        <authorList>
            <consortium name="The Broad Institute Genomics Platform"/>
            <person name="Cuomo C."/>
            <person name="Earl A."/>
            <person name="Findley K."/>
            <person name="Lee S.C."/>
            <person name="Walker B."/>
            <person name="Young S."/>
            <person name="Zeng Q."/>
            <person name="Gargeya S."/>
            <person name="Fitzgerald M."/>
            <person name="Haas B."/>
            <person name="Abouelleil A."/>
            <person name="Allen A.W."/>
            <person name="Alvarado L."/>
            <person name="Arachchi H.M."/>
            <person name="Berlin A.M."/>
            <person name="Chapman S.B."/>
            <person name="Gainer-Dewar J."/>
            <person name="Goldberg J."/>
            <person name="Griggs A."/>
            <person name="Gujja S."/>
            <person name="Hansen M."/>
            <person name="Howarth C."/>
            <person name="Imamovic A."/>
            <person name="Ireland A."/>
            <person name="Larimer J."/>
            <person name="McCowan C."/>
            <person name="Murphy C."/>
            <person name="Pearson M."/>
            <person name="Poon T.W."/>
            <person name="Priest M."/>
            <person name="Roberts A."/>
            <person name="Saif S."/>
            <person name="Shea T."/>
            <person name="Sisk P."/>
            <person name="Sykes S."/>
            <person name="Wortman J."/>
            <person name="Nusbaum C."/>
            <person name="Birren B."/>
        </authorList>
    </citation>
    <scope>NUCLEOTIDE SEQUENCE [LARGE SCALE GENOMIC DNA]</scope>
    <source>
        <strain evidence="3">1006PhL</strain>
    </source>
</reference>
<gene>
    <name evidence="2" type="ORF">HMPREF1544_04059</name>
</gene>
<dbReference type="InParanoid" id="S2K1M3"/>
<evidence type="ECO:0000313" key="2">
    <source>
        <dbReference type="EMBL" id="EPB89068.1"/>
    </source>
</evidence>
<organism evidence="2 3">
    <name type="scientific">Mucor circinelloides f. circinelloides (strain 1006PhL)</name>
    <name type="common">Mucormycosis agent</name>
    <name type="synonym">Calyptromyces circinelloides</name>
    <dbReference type="NCBI Taxonomy" id="1220926"/>
    <lineage>
        <taxon>Eukaryota</taxon>
        <taxon>Fungi</taxon>
        <taxon>Fungi incertae sedis</taxon>
        <taxon>Mucoromycota</taxon>
        <taxon>Mucoromycotina</taxon>
        <taxon>Mucoromycetes</taxon>
        <taxon>Mucorales</taxon>
        <taxon>Mucorineae</taxon>
        <taxon>Mucoraceae</taxon>
        <taxon>Mucor</taxon>
    </lineage>
</organism>
<name>S2K1M3_MUCC1</name>
<evidence type="ECO:0000256" key="1">
    <source>
        <dbReference type="SAM" id="Phobius"/>
    </source>
</evidence>
<feature type="transmembrane region" description="Helical" evidence="1">
    <location>
        <begin position="6"/>
        <end position="31"/>
    </location>
</feature>